<protein>
    <submittedName>
        <fullName evidence="3">ATP-binding protein</fullName>
    </submittedName>
</protein>
<organism evidence="3 4">
    <name type="scientific">Streptomyces humicola</name>
    <dbReference type="NCBI Taxonomy" id="2953240"/>
    <lineage>
        <taxon>Bacteria</taxon>
        <taxon>Bacillati</taxon>
        <taxon>Actinomycetota</taxon>
        <taxon>Actinomycetes</taxon>
        <taxon>Kitasatosporales</taxon>
        <taxon>Streptomycetaceae</taxon>
        <taxon>Streptomyces</taxon>
    </lineage>
</organism>
<dbReference type="RefSeq" id="WP_255920855.1">
    <property type="nucleotide sequence ID" value="NZ_JANFNG010000010.1"/>
</dbReference>
<keyword evidence="1" id="KW-0723">Serine/threonine-protein kinase</keyword>
<dbReference type="InterPro" id="IPR036890">
    <property type="entry name" value="HATPase_C_sf"/>
</dbReference>
<feature type="domain" description="Histidine kinase/HSP90-like ATPase" evidence="2">
    <location>
        <begin position="9"/>
        <end position="122"/>
    </location>
</feature>
<dbReference type="InterPro" id="IPR003594">
    <property type="entry name" value="HATPase_dom"/>
</dbReference>
<evidence type="ECO:0000313" key="3">
    <source>
        <dbReference type="EMBL" id="MCQ4081960.1"/>
    </source>
</evidence>
<comment type="caution">
    <text evidence="3">The sequence shown here is derived from an EMBL/GenBank/DDBJ whole genome shotgun (WGS) entry which is preliminary data.</text>
</comment>
<keyword evidence="4" id="KW-1185">Reference proteome</keyword>
<proteinExistence type="predicted"/>
<evidence type="ECO:0000259" key="2">
    <source>
        <dbReference type="Pfam" id="PF13581"/>
    </source>
</evidence>
<accession>A0ABT1PWB7</accession>
<dbReference type="CDD" id="cd16936">
    <property type="entry name" value="HATPase_RsbW-like"/>
    <property type="match status" value="1"/>
</dbReference>
<dbReference type="PANTHER" id="PTHR35526">
    <property type="entry name" value="ANTI-SIGMA-F FACTOR RSBW-RELATED"/>
    <property type="match status" value="1"/>
</dbReference>
<dbReference type="PANTHER" id="PTHR35526:SF3">
    <property type="entry name" value="ANTI-SIGMA-F FACTOR RSBW"/>
    <property type="match status" value="1"/>
</dbReference>
<evidence type="ECO:0000256" key="1">
    <source>
        <dbReference type="ARBA" id="ARBA00022527"/>
    </source>
</evidence>
<dbReference type="EMBL" id="JANFNG010000010">
    <property type="protein sequence ID" value="MCQ4081960.1"/>
    <property type="molecule type" value="Genomic_DNA"/>
</dbReference>
<dbReference type="Pfam" id="PF13581">
    <property type="entry name" value="HATPase_c_2"/>
    <property type="match status" value="1"/>
</dbReference>
<gene>
    <name evidence="3" type="ORF">NGB36_15420</name>
</gene>
<dbReference type="GO" id="GO:0005524">
    <property type="term" value="F:ATP binding"/>
    <property type="evidence" value="ECO:0007669"/>
    <property type="project" value="UniProtKB-KW"/>
</dbReference>
<keyword evidence="1" id="KW-0418">Kinase</keyword>
<dbReference type="Gene3D" id="3.30.565.10">
    <property type="entry name" value="Histidine kinase-like ATPase, C-terminal domain"/>
    <property type="match status" value="1"/>
</dbReference>
<keyword evidence="1" id="KW-0808">Transferase</keyword>
<dbReference type="Proteomes" id="UP001057702">
    <property type="component" value="Unassembled WGS sequence"/>
</dbReference>
<keyword evidence="3" id="KW-0067">ATP-binding</keyword>
<sequence>MRDSTQRFFDATPESVALARDFTTNALAAWGLTRAADDVRLCVSELASNALVHGTVPGYGFLVRLVVDDDFVRLEVHDSRDHRPQLRHPADTDTCGRGLMIVEELSDGWGVEGREPSGKVVWSRFKAASADRGASC</sequence>
<name>A0ABT1PWB7_9ACTN</name>
<dbReference type="InterPro" id="IPR050267">
    <property type="entry name" value="Anti-sigma-factor_SerPK"/>
</dbReference>
<keyword evidence="3" id="KW-0547">Nucleotide-binding</keyword>
<dbReference type="SUPFAM" id="SSF55874">
    <property type="entry name" value="ATPase domain of HSP90 chaperone/DNA topoisomerase II/histidine kinase"/>
    <property type="match status" value="1"/>
</dbReference>
<evidence type="ECO:0000313" key="4">
    <source>
        <dbReference type="Proteomes" id="UP001057702"/>
    </source>
</evidence>
<reference evidence="3" key="1">
    <citation type="submission" date="2022-06" db="EMBL/GenBank/DDBJ databases">
        <title>Draft genome sequence of Streptomyces sp. RB6PN25 isolated from peat swamp forest in Thailand.</title>
        <authorList>
            <person name="Duangmal K."/>
            <person name="Klaysubun C."/>
        </authorList>
    </citation>
    <scope>NUCLEOTIDE SEQUENCE</scope>
    <source>
        <strain evidence="3">RB6PN25</strain>
    </source>
</reference>